<evidence type="ECO:0000313" key="3">
    <source>
        <dbReference type="Proteomes" id="UP000051176"/>
    </source>
</evidence>
<protein>
    <submittedName>
        <fullName evidence="2">Uncharacterized protein</fullName>
    </submittedName>
</protein>
<gene>
    <name evidence="2" type="ORF">FD07_GL000237</name>
</gene>
<proteinExistence type="predicted"/>
<evidence type="ECO:0000256" key="1">
    <source>
        <dbReference type="SAM" id="MobiDB-lite"/>
    </source>
</evidence>
<dbReference type="Proteomes" id="UP000051176">
    <property type="component" value="Unassembled WGS sequence"/>
</dbReference>
<sequence length="59" mass="6412">MAIKGRGEQAEDSASTEPENNLAGNFSSSHEALAAKTEVETDQLETFNSLEKLWADLND</sequence>
<dbReference type="PATRIC" id="fig|1267003.4.peg.248"/>
<dbReference type="OrthoDB" id="9904840at2"/>
<dbReference type="RefSeq" id="WP_020088728.1">
    <property type="nucleotide sequence ID" value="NZ_AZCZ01000011.1"/>
</dbReference>
<dbReference type="AlphaFoldDB" id="A0A0R1GUT0"/>
<organism evidence="2 3">
    <name type="scientific">Levilactobacillus parabrevis ATCC 53295</name>
    <dbReference type="NCBI Taxonomy" id="1267003"/>
    <lineage>
        <taxon>Bacteria</taxon>
        <taxon>Bacillati</taxon>
        <taxon>Bacillota</taxon>
        <taxon>Bacilli</taxon>
        <taxon>Lactobacillales</taxon>
        <taxon>Lactobacillaceae</taxon>
        <taxon>Levilactobacillus</taxon>
    </lineage>
</organism>
<dbReference type="EMBL" id="AZCZ01000011">
    <property type="protein sequence ID" value="KRK37369.1"/>
    <property type="molecule type" value="Genomic_DNA"/>
</dbReference>
<keyword evidence="3" id="KW-1185">Reference proteome</keyword>
<accession>A0A0R1GUT0</accession>
<name>A0A0R1GUT0_9LACO</name>
<reference evidence="2 3" key="1">
    <citation type="journal article" date="2015" name="Genome Announc.">
        <title>Expanding the biotechnology potential of lactobacilli through comparative genomics of 213 strains and associated genera.</title>
        <authorList>
            <person name="Sun Z."/>
            <person name="Harris H.M."/>
            <person name="McCann A."/>
            <person name="Guo C."/>
            <person name="Argimon S."/>
            <person name="Zhang W."/>
            <person name="Yang X."/>
            <person name="Jeffery I.B."/>
            <person name="Cooney J.C."/>
            <person name="Kagawa T.F."/>
            <person name="Liu W."/>
            <person name="Song Y."/>
            <person name="Salvetti E."/>
            <person name="Wrobel A."/>
            <person name="Rasinkangas P."/>
            <person name="Parkhill J."/>
            <person name="Rea M.C."/>
            <person name="O'Sullivan O."/>
            <person name="Ritari J."/>
            <person name="Douillard F.P."/>
            <person name="Paul Ross R."/>
            <person name="Yang R."/>
            <person name="Briner A.E."/>
            <person name="Felis G.E."/>
            <person name="de Vos W.M."/>
            <person name="Barrangou R."/>
            <person name="Klaenhammer T.R."/>
            <person name="Caufield P.W."/>
            <person name="Cui Y."/>
            <person name="Zhang H."/>
            <person name="O'Toole P.W."/>
        </authorList>
    </citation>
    <scope>NUCLEOTIDE SEQUENCE [LARGE SCALE GENOMIC DNA]</scope>
    <source>
        <strain evidence="2 3">ATCC 53295</strain>
    </source>
</reference>
<dbReference type="GeneID" id="97415541"/>
<feature type="region of interest" description="Disordered" evidence="1">
    <location>
        <begin position="1"/>
        <end position="42"/>
    </location>
</feature>
<dbReference type="STRING" id="357278.IV61_GL001909"/>
<feature type="compositionally biased region" description="Polar residues" evidence="1">
    <location>
        <begin position="12"/>
        <end position="30"/>
    </location>
</feature>
<evidence type="ECO:0000313" key="2">
    <source>
        <dbReference type="EMBL" id="KRK37369.1"/>
    </source>
</evidence>
<comment type="caution">
    <text evidence="2">The sequence shown here is derived from an EMBL/GenBank/DDBJ whole genome shotgun (WGS) entry which is preliminary data.</text>
</comment>